<feature type="region of interest" description="Disordered" evidence="1">
    <location>
        <begin position="99"/>
        <end position="151"/>
    </location>
</feature>
<organism evidence="2 3">
    <name type="scientific">Hypholoma sublateritium (strain FD-334 SS-4)</name>
    <dbReference type="NCBI Taxonomy" id="945553"/>
    <lineage>
        <taxon>Eukaryota</taxon>
        <taxon>Fungi</taxon>
        <taxon>Dikarya</taxon>
        <taxon>Basidiomycota</taxon>
        <taxon>Agaricomycotina</taxon>
        <taxon>Agaricomycetes</taxon>
        <taxon>Agaricomycetidae</taxon>
        <taxon>Agaricales</taxon>
        <taxon>Agaricineae</taxon>
        <taxon>Strophariaceae</taxon>
        <taxon>Hypholoma</taxon>
    </lineage>
</organism>
<name>A0A0D2L627_HYPSF</name>
<evidence type="ECO:0000313" key="3">
    <source>
        <dbReference type="Proteomes" id="UP000054270"/>
    </source>
</evidence>
<evidence type="ECO:0000256" key="1">
    <source>
        <dbReference type="SAM" id="MobiDB-lite"/>
    </source>
</evidence>
<feature type="region of interest" description="Disordered" evidence="1">
    <location>
        <begin position="196"/>
        <end position="237"/>
    </location>
</feature>
<gene>
    <name evidence="2" type="ORF">HYPSUDRAFT_55004</name>
</gene>
<dbReference type="Proteomes" id="UP000054270">
    <property type="component" value="Unassembled WGS sequence"/>
</dbReference>
<reference evidence="3" key="1">
    <citation type="submission" date="2014-04" db="EMBL/GenBank/DDBJ databases">
        <title>Evolutionary Origins and Diversification of the Mycorrhizal Mutualists.</title>
        <authorList>
            <consortium name="DOE Joint Genome Institute"/>
            <consortium name="Mycorrhizal Genomics Consortium"/>
            <person name="Kohler A."/>
            <person name="Kuo A."/>
            <person name="Nagy L.G."/>
            <person name="Floudas D."/>
            <person name="Copeland A."/>
            <person name="Barry K.W."/>
            <person name="Cichocki N."/>
            <person name="Veneault-Fourrey C."/>
            <person name="LaButti K."/>
            <person name="Lindquist E.A."/>
            <person name="Lipzen A."/>
            <person name="Lundell T."/>
            <person name="Morin E."/>
            <person name="Murat C."/>
            <person name="Riley R."/>
            <person name="Ohm R."/>
            <person name="Sun H."/>
            <person name="Tunlid A."/>
            <person name="Henrissat B."/>
            <person name="Grigoriev I.V."/>
            <person name="Hibbett D.S."/>
            <person name="Martin F."/>
        </authorList>
    </citation>
    <scope>NUCLEOTIDE SEQUENCE [LARGE SCALE GENOMIC DNA]</scope>
    <source>
        <strain evidence="3">FD-334 SS-4</strain>
    </source>
</reference>
<dbReference type="EMBL" id="KN817551">
    <property type="protein sequence ID" value="KJA22332.1"/>
    <property type="molecule type" value="Genomic_DNA"/>
</dbReference>
<evidence type="ECO:0000313" key="2">
    <source>
        <dbReference type="EMBL" id="KJA22332.1"/>
    </source>
</evidence>
<sequence length="351" mass="39660">MKNHLPNSSPYGPRYILGCSAEARNLIDLTWSAWPERGLRHLSSVAYGSIRNLNQHVGHDRQLGAHDGLTIAGMCGTVLYHNETAEARILDARTGTQIGVPAHRTSPKPHARPSARASEPECRYWKHPLTHRTADGAPDITSQNSVPPSIGADARRPYAWYLPPRDKGLGPCEELRRYNYSSTQARDLFYQNIMSPRSSSGPWRKKGRETAKTGASVSIETNGHGPKRTDTDRNTRRSFRRDRIKGREPLRICTAVIHTSLDKWTTRADGVCVCCIAQKAELRKTRKDSGRRIYKHVSANRVKHSREHTAFPLRDSYCNARRRVDMNTAVVLVTTRKTQIIPEHRHDRGAR</sequence>
<proteinExistence type="predicted"/>
<protein>
    <submittedName>
        <fullName evidence="2">Uncharacterized protein</fullName>
    </submittedName>
</protein>
<dbReference type="AlphaFoldDB" id="A0A0D2L627"/>
<keyword evidence="3" id="KW-1185">Reference proteome</keyword>
<accession>A0A0D2L627</accession>